<evidence type="ECO:0000313" key="1">
    <source>
        <dbReference type="EMBL" id="GBL92155.1"/>
    </source>
</evidence>
<comment type="caution">
    <text evidence="1">The sequence shown here is derived from an EMBL/GenBank/DDBJ whole genome shotgun (WGS) entry which is preliminary data.</text>
</comment>
<proteinExistence type="predicted"/>
<evidence type="ECO:0000313" key="2">
    <source>
        <dbReference type="Proteomes" id="UP000499080"/>
    </source>
</evidence>
<dbReference type="Proteomes" id="UP000499080">
    <property type="component" value="Unassembled WGS sequence"/>
</dbReference>
<sequence>MQMKAWKDPAWQRICRESLSKTACPDCQMPNKGCDAGYFQDCSWNKDAMGCCGVNVKPSRLELGLSAVEPTASSVDFKY</sequence>
<keyword evidence="2" id="KW-1185">Reference proteome</keyword>
<accession>A0A4Y2BL89</accession>
<gene>
    <name evidence="1" type="ORF">AVEN_91503_1</name>
</gene>
<organism evidence="1 2">
    <name type="scientific">Araneus ventricosus</name>
    <name type="common">Orbweaver spider</name>
    <name type="synonym">Epeira ventricosa</name>
    <dbReference type="NCBI Taxonomy" id="182803"/>
    <lineage>
        <taxon>Eukaryota</taxon>
        <taxon>Metazoa</taxon>
        <taxon>Ecdysozoa</taxon>
        <taxon>Arthropoda</taxon>
        <taxon>Chelicerata</taxon>
        <taxon>Arachnida</taxon>
        <taxon>Araneae</taxon>
        <taxon>Araneomorphae</taxon>
        <taxon>Entelegynae</taxon>
        <taxon>Araneoidea</taxon>
        <taxon>Araneidae</taxon>
        <taxon>Araneus</taxon>
    </lineage>
</organism>
<name>A0A4Y2BL89_ARAVE</name>
<protein>
    <submittedName>
        <fullName evidence="1">Uncharacterized protein</fullName>
    </submittedName>
</protein>
<reference evidence="1 2" key="1">
    <citation type="journal article" date="2019" name="Sci. Rep.">
        <title>Orb-weaving spider Araneus ventricosus genome elucidates the spidroin gene catalogue.</title>
        <authorList>
            <person name="Kono N."/>
            <person name="Nakamura H."/>
            <person name="Ohtoshi R."/>
            <person name="Moran D.A.P."/>
            <person name="Shinohara A."/>
            <person name="Yoshida Y."/>
            <person name="Fujiwara M."/>
            <person name="Mori M."/>
            <person name="Tomita M."/>
            <person name="Arakawa K."/>
        </authorList>
    </citation>
    <scope>NUCLEOTIDE SEQUENCE [LARGE SCALE GENOMIC DNA]</scope>
</reference>
<dbReference type="EMBL" id="BGPR01000084">
    <property type="protein sequence ID" value="GBL92155.1"/>
    <property type="molecule type" value="Genomic_DNA"/>
</dbReference>
<dbReference type="AlphaFoldDB" id="A0A4Y2BL89"/>